<keyword evidence="4" id="KW-1185">Reference proteome</keyword>
<feature type="compositionally biased region" description="Polar residues" evidence="1">
    <location>
        <begin position="134"/>
        <end position="147"/>
    </location>
</feature>
<feature type="region of interest" description="Disordered" evidence="1">
    <location>
        <begin position="32"/>
        <end position="157"/>
    </location>
</feature>
<organism evidence="3 4">
    <name type="scientific">Cylindrotheca closterium</name>
    <dbReference type="NCBI Taxonomy" id="2856"/>
    <lineage>
        <taxon>Eukaryota</taxon>
        <taxon>Sar</taxon>
        <taxon>Stramenopiles</taxon>
        <taxon>Ochrophyta</taxon>
        <taxon>Bacillariophyta</taxon>
        <taxon>Bacillariophyceae</taxon>
        <taxon>Bacillariophycidae</taxon>
        <taxon>Bacillariales</taxon>
        <taxon>Bacillariaceae</taxon>
        <taxon>Cylindrotheca</taxon>
    </lineage>
</organism>
<evidence type="ECO:0000256" key="2">
    <source>
        <dbReference type="SAM" id="SignalP"/>
    </source>
</evidence>
<feature type="signal peptide" evidence="2">
    <location>
        <begin position="1"/>
        <end position="21"/>
    </location>
</feature>
<feature type="chain" id="PRO_5041974224" evidence="2">
    <location>
        <begin position="22"/>
        <end position="514"/>
    </location>
</feature>
<feature type="compositionally biased region" description="Low complexity" evidence="1">
    <location>
        <begin position="92"/>
        <end position="123"/>
    </location>
</feature>
<evidence type="ECO:0000256" key="1">
    <source>
        <dbReference type="SAM" id="MobiDB-lite"/>
    </source>
</evidence>
<feature type="compositionally biased region" description="Low complexity" evidence="1">
    <location>
        <begin position="464"/>
        <end position="474"/>
    </location>
</feature>
<dbReference type="EMBL" id="CAKOGP040001892">
    <property type="protein sequence ID" value="CAJ1955531.1"/>
    <property type="molecule type" value="Genomic_DNA"/>
</dbReference>
<dbReference type="AlphaFoldDB" id="A0AAD2FZJ5"/>
<accession>A0AAD2FZJ5</accession>
<comment type="caution">
    <text evidence="3">The sequence shown here is derived from an EMBL/GenBank/DDBJ whole genome shotgun (WGS) entry which is preliminary data.</text>
</comment>
<name>A0AAD2FZJ5_9STRA</name>
<feature type="region of interest" description="Disordered" evidence="1">
    <location>
        <begin position="392"/>
        <end position="421"/>
    </location>
</feature>
<evidence type="ECO:0000313" key="3">
    <source>
        <dbReference type="EMBL" id="CAJ1955531.1"/>
    </source>
</evidence>
<dbReference type="Proteomes" id="UP001295423">
    <property type="component" value="Unassembled WGS sequence"/>
</dbReference>
<feature type="region of interest" description="Disordered" evidence="1">
    <location>
        <begin position="445"/>
        <end position="491"/>
    </location>
</feature>
<reference evidence="3" key="1">
    <citation type="submission" date="2023-08" db="EMBL/GenBank/DDBJ databases">
        <authorList>
            <person name="Audoor S."/>
            <person name="Bilcke G."/>
        </authorList>
    </citation>
    <scope>NUCLEOTIDE SEQUENCE</scope>
</reference>
<keyword evidence="2" id="KW-0732">Signal</keyword>
<proteinExistence type="predicted"/>
<feature type="compositionally biased region" description="Low complexity" evidence="1">
    <location>
        <begin position="62"/>
        <end position="82"/>
    </location>
</feature>
<evidence type="ECO:0000313" key="4">
    <source>
        <dbReference type="Proteomes" id="UP001295423"/>
    </source>
</evidence>
<sequence length="514" mass="54488">MNLLLSATALLVLSAFPSASAQRYQYRWEPSISPAPTETAIPSPSPSDVPTTTMAPTITGKPTVTASAPPTVTNKPTDSPTESPAPSPSPSDIPSGSPSAAPSSSPSSIPSSSPSFVPSDMPSLAPTHVPSAVPSVSPTNRPTVTPQPSIPPTEFPTITSKTQFAETDYILSDVPGALPAKQLVTFTTVAKEVLQSMVDKEESAKIDILYVEVLDQVFTPANGERRQLKKGDENGILQIALKVAAEISPGDFAGFPELLDFIVLSTETDKVMEEKLKRAKDFYGFTPAAVEGSGSGGKEDVTFSNGALAGIALSCVAGVALLFYHGRKTHYRVLTRKRGSYDRSGEGILAGSNDDYSADAYGKNSYIPKDWDASSPQSVGDDGSKLTSFSTEAVMGGKPSSKRSFNPKKMFRRSGKQSPTQANEAILDDLEKNFSDSIQITHTTSDMVSRSSTGRSGMGRREPSAASDAAMMPPVMEDESGHSRGTLRSNNTLEEMTAIETILENPSDEQTRGH</sequence>
<protein>
    <submittedName>
        <fullName evidence="3">Uncharacterized protein</fullName>
    </submittedName>
</protein>
<feature type="compositionally biased region" description="Basic residues" evidence="1">
    <location>
        <begin position="405"/>
        <end position="415"/>
    </location>
</feature>
<gene>
    <name evidence="3" type="ORF">CYCCA115_LOCUS15794</name>
</gene>